<proteinExistence type="inferred from homology"/>
<feature type="domain" description="Sulfotransferase" evidence="4">
    <location>
        <begin position="49"/>
        <end position="160"/>
    </location>
</feature>
<evidence type="ECO:0000256" key="1">
    <source>
        <dbReference type="ARBA" id="ARBA00005771"/>
    </source>
</evidence>
<reference evidence="5 6" key="1">
    <citation type="submission" date="2021-02" db="EMBL/GenBank/DDBJ databases">
        <title>Plant Genome Project.</title>
        <authorList>
            <person name="Zhang R.-G."/>
        </authorList>
    </citation>
    <scope>NUCLEOTIDE SEQUENCE [LARGE SCALE GENOMIC DNA]</scope>
    <source>
        <tissue evidence="5">Leaves</tissue>
    </source>
</reference>
<dbReference type="InterPro" id="IPR000863">
    <property type="entry name" value="Sulfotransferase_dom"/>
</dbReference>
<comment type="similarity">
    <text evidence="1 3">Belongs to the sulfotransferase 1 family.</text>
</comment>
<dbReference type="Proteomes" id="UP000827721">
    <property type="component" value="Unassembled WGS sequence"/>
</dbReference>
<dbReference type="PANTHER" id="PTHR11783">
    <property type="entry name" value="SULFOTRANSFERASE SULT"/>
    <property type="match status" value="1"/>
</dbReference>
<dbReference type="EMBL" id="JAFEMO010000006">
    <property type="protein sequence ID" value="KAH7569422.1"/>
    <property type="molecule type" value="Genomic_DNA"/>
</dbReference>
<evidence type="ECO:0000256" key="3">
    <source>
        <dbReference type="RuleBase" id="RU361155"/>
    </source>
</evidence>
<evidence type="ECO:0000313" key="6">
    <source>
        <dbReference type="Proteomes" id="UP000827721"/>
    </source>
</evidence>
<evidence type="ECO:0000313" key="5">
    <source>
        <dbReference type="EMBL" id="KAH7569422.1"/>
    </source>
</evidence>
<gene>
    <name evidence="5" type="ORF">JRO89_XS06G0159200</name>
</gene>
<dbReference type="Pfam" id="PF00685">
    <property type="entry name" value="Sulfotransfer_1"/>
    <property type="match status" value="1"/>
</dbReference>
<dbReference type="EC" id="2.8.2.-" evidence="3"/>
<evidence type="ECO:0000259" key="4">
    <source>
        <dbReference type="Pfam" id="PF00685"/>
    </source>
</evidence>
<evidence type="ECO:0000256" key="2">
    <source>
        <dbReference type="ARBA" id="ARBA00022679"/>
    </source>
</evidence>
<sequence length="192" mass="22201">MEKAIDSHTKASSHDNVAEDNLSDEIRELLSTLSREKNLDGTYPYQYDSVWTAHEDMKIEPFSLEEAFEMACHGIQEFGPVWEHVLGYWKANLDDSDQKKVLFLKYEDVKEDSAFYVKKLADFLGCPFSNVEENQGVIEEIVKLCSFENMKDLEVNKNGGFLGTMFKNSMYFGEGKVLDELIFDQLDQQLYF</sequence>
<accession>A0ABQ8HYG9</accession>
<dbReference type="Gene3D" id="3.40.50.300">
    <property type="entry name" value="P-loop containing nucleotide triphosphate hydrolases"/>
    <property type="match status" value="1"/>
</dbReference>
<protein>
    <recommendedName>
        <fullName evidence="3">Sulfotransferase</fullName>
        <ecNumber evidence="3">2.8.2.-</ecNumber>
    </recommendedName>
</protein>
<keyword evidence="6" id="KW-1185">Reference proteome</keyword>
<name>A0ABQ8HYG9_9ROSI</name>
<dbReference type="InterPro" id="IPR027417">
    <property type="entry name" value="P-loop_NTPase"/>
</dbReference>
<organism evidence="5 6">
    <name type="scientific">Xanthoceras sorbifolium</name>
    <dbReference type="NCBI Taxonomy" id="99658"/>
    <lineage>
        <taxon>Eukaryota</taxon>
        <taxon>Viridiplantae</taxon>
        <taxon>Streptophyta</taxon>
        <taxon>Embryophyta</taxon>
        <taxon>Tracheophyta</taxon>
        <taxon>Spermatophyta</taxon>
        <taxon>Magnoliopsida</taxon>
        <taxon>eudicotyledons</taxon>
        <taxon>Gunneridae</taxon>
        <taxon>Pentapetalae</taxon>
        <taxon>rosids</taxon>
        <taxon>malvids</taxon>
        <taxon>Sapindales</taxon>
        <taxon>Sapindaceae</taxon>
        <taxon>Xanthoceroideae</taxon>
        <taxon>Xanthoceras</taxon>
    </lineage>
</organism>
<keyword evidence="2 3" id="KW-0808">Transferase</keyword>
<dbReference type="SUPFAM" id="SSF52540">
    <property type="entry name" value="P-loop containing nucleoside triphosphate hydrolases"/>
    <property type="match status" value="1"/>
</dbReference>
<comment type="caution">
    <text evidence="5">The sequence shown here is derived from an EMBL/GenBank/DDBJ whole genome shotgun (WGS) entry which is preliminary data.</text>
</comment>